<dbReference type="Pfam" id="PF17200">
    <property type="entry name" value="sCache_2"/>
    <property type="match status" value="1"/>
</dbReference>
<organism evidence="8 9">
    <name type="scientific">Rugamonas brunnea</name>
    <dbReference type="NCBI Taxonomy" id="2758569"/>
    <lineage>
        <taxon>Bacteria</taxon>
        <taxon>Pseudomonadati</taxon>
        <taxon>Pseudomonadota</taxon>
        <taxon>Betaproteobacteria</taxon>
        <taxon>Burkholderiales</taxon>
        <taxon>Oxalobacteraceae</taxon>
        <taxon>Telluria group</taxon>
        <taxon>Rugamonas</taxon>
    </lineage>
</organism>
<evidence type="ECO:0000256" key="6">
    <source>
        <dbReference type="SAM" id="SignalP"/>
    </source>
</evidence>
<dbReference type="RefSeq" id="WP_182165815.1">
    <property type="nucleotide sequence ID" value="NZ_JACEZT010000015.1"/>
</dbReference>
<evidence type="ECO:0000256" key="4">
    <source>
        <dbReference type="ARBA" id="ARBA00022989"/>
    </source>
</evidence>
<comment type="caution">
    <text evidence="8">The sequence shown here is derived from an EMBL/GenBank/DDBJ whole genome shotgun (WGS) entry which is preliminary data.</text>
</comment>
<sequence>MKSIIPSIKTCIGVALLLPALCLAGEDRGTAPEAEALVKKAVAYWKQNGRDKALAEFNKQGSQFRVKDMYVVAFDMTGMGLAHPNPKLVGKSTPGIKDVDGKMIFREYVNTVETKGRGWVDYKWPSPATGAIESKSTYLEKVDDVIIGAGIYK</sequence>
<feature type="signal peptide" evidence="6">
    <location>
        <begin position="1"/>
        <end position="24"/>
    </location>
</feature>
<keyword evidence="2" id="KW-1003">Cell membrane</keyword>
<name>A0A7W2EVI2_9BURK</name>
<evidence type="ECO:0000256" key="2">
    <source>
        <dbReference type="ARBA" id="ARBA00022475"/>
    </source>
</evidence>
<evidence type="ECO:0000256" key="3">
    <source>
        <dbReference type="ARBA" id="ARBA00022692"/>
    </source>
</evidence>
<protein>
    <submittedName>
        <fullName evidence="8">Cache domain-containing protein</fullName>
    </submittedName>
</protein>
<keyword evidence="6" id="KW-0732">Signal</keyword>
<evidence type="ECO:0000313" key="9">
    <source>
        <dbReference type="Proteomes" id="UP000534388"/>
    </source>
</evidence>
<dbReference type="SMART" id="SM01049">
    <property type="entry name" value="Cache_2"/>
    <property type="match status" value="1"/>
</dbReference>
<comment type="subcellular location">
    <subcellularLocation>
        <location evidence="1">Cell membrane</location>
        <topology evidence="1">Multi-pass membrane protein</topology>
    </subcellularLocation>
</comment>
<dbReference type="EMBL" id="JACEZT010000015">
    <property type="protein sequence ID" value="MBA5639361.1"/>
    <property type="molecule type" value="Genomic_DNA"/>
</dbReference>
<feature type="domain" description="Single Cache" evidence="7">
    <location>
        <begin position="33"/>
        <end position="106"/>
    </location>
</feature>
<keyword evidence="9" id="KW-1185">Reference proteome</keyword>
<evidence type="ECO:0000256" key="5">
    <source>
        <dbReference type="ARBA" id="ARBA00023136"/>
    </source>
</evidence>
<keyword evidence="3" id="KW-0812">Transmembrane</keyword>
<keyword evidence="5" id="KW-0472">Membrane</keyword>
<proteinExistence type="predicted"/>
<reference evidence="8 9" key="1">
    <citation type="submission" date="2020-07" db="EMBL/GenBank/DDBJ databases">
        <title>Novel species isolated from subtropical streams in China.</title>
        <authorList>
            <person name="Lu H."/>
        </authorList>
    </citation>
    <scope>NUCLEOTIDE SEQUENCE [LARGE SCALE GENOMIC DNA]</scope>
    <source>
        <strain evidence="8 9">LX20W</strain>
    </source>
</reference>
<dbReference type="GO" id="GO:0005886">
    <property type="term" value="C:plasma membrane"/>
    <property type="evidence" value="ECO:0007669"/>
    <property type="project" value="UniProtKB-SubCell"/>
</dbReference>
<feature type="chain" id="PRO_5030573219" evidence="6">
    <location>
        <begin position="25"/>
        <end position="153"/>
    </location>
</feature>
<accession>A0A7W2EVI2</accession>
<keyword evidence="4" id="KW-1133">Transmembrane helix</keyword>
<dbReference type="InterPro" id="IPR033480">
    <property type="entry name" value="sCache_2"/>
</dbReference>
<evidence type="ECO:0000313" key="8">
    <source>
        <dbReference type="EMBL" id="MBA5639361.1"/>
    </source>
</evidence>
<dbReference type="Gene3D" id="3.30.450.20">
    <property type="entry name" value="PAS domain"/>
    <property type="match status" value="1"/>
</dbReference>
<evidence type="ECO:0000256" key="1">
    <source>
        <dbReference type="ARBA" id="ARBA00004651"/>
    </source>
</evidence>
<dbReference type="Proteomes" id="UP000534388">
    <property type="component" value="Unassembled WGS sequence"/>
</dbReference>
<evidence type="ECO:0000259" key="7">
    <source>
        <dbReference type="SMART" id="SM01049"/>
    </source>
</evidence>
<dbReference type="AlphaFoldDB" id="A0A7W2EVI2"/>
<gene>
    <name evidence="8" type="ORF">H3H37_20060</name>
</gene>